<dbReference type="SUPFAM" id="SSF54637">
    <property type="entry name" value="Thioesterase/thiol ester dehydrase-isomerase"/>
    <property type="match status" value="1"/>
</dbReference>
<dbReference type="Gene3D" id="3.10.129.10">
    <property type="entry name" value="Hotdog Thioesterase"/>
    <property type="match status" value="1"/>
</dbReference>
<sequence>MSARWLSRMGSRAAETLKDKKSPLLLWKVTNFEYEDSPHPRILLRVPGLSHESFDRDLNPKITSIMTTSAVARMAALVKPIRLTSGRSGERSTSEPGQEDEETFLDYTRISNQYFTFMSSSEFVMNPAMYDNDVPKWPVDMVFTQGYIGNSSIANKCEFFTCGDTDAGLDKILLWTNTYQIVAVDKTTRKPTGLPDWFKDKFKGRGCMDKGFVLRPFQRPANTFALPFTVRWADTDGYNHTNFSTYAHWAVNALHAALLIQSNSNEHTTNNVGTASTGLGEGTASAAAAASALHGITKEIVARGLQKMQVTYMKECLEGELVETHVWQEEGGEREMVWFSIVKDGEDICQMKMWYFPDNASS</sequence>
<name>A0AAV4BHX0_9GAST</name>
<proteinExistence type="predicted"/>
<reference evidence="1 2" key="1">
    <citation type="journal article" date="2021" name="Elife">
        <title>Chloroplast acquisition without the gene transfer in kleptoplastic sea slugs, Plakobranchus ocellatus.</title>
        <authorList>
            <person name="Maeda T."/>
            <person name="Takahashi S."/>
            <person name="Yoshida T."/>
            <person name="Shimamura S."/>
            <person name="Takaki Y."/>
            <person name="Nagai Y."/>
            <person name="Toyoda A."/>
            <person name="Suzuki Y."/>
            <person name="Arimoto A."/>
            <person name="Ishii H."/>
            <person name="Satoh N."/>
            <person name="Nishiyama T."/>
            <person name="Hasebe M."/>
            <person name="Maruyama T."/>
            <person name="Minagawa J."/>
            <person name="Obokata J."/>
            <person name="Shigenobu S."/>
        </authorList>
    </citation>
    <scope>NUCLEOTIDE SEQUENCE [LARGE SCALE GENOMIC DNA]</scope>
</reference>
<evidence type="ECO:0000313" key="1">
    <source>
        <dbReference type="EMBL" id="GFO22931.1"/>
    </source>
</evidence>
<dbReference type="InterPro" id="IPR029069">
    <property type="entry name" value="HotDog_dom_sf"/>
</dbReference>
<protein>
    <submittedName>
        <fullName evidence="1">Uncharacterized protein</fullName>
    </submittedName>
</protein>
<accession>A0AAV4BHX0</accession>
<dbReference type="EMBL" id="BLXT01005465">
    <property type="protein sequence ID" value="GFO22931.1"/>
    <property type="molecule type" value="Genomic_DNA"/>
</dbReference>
<organism evidence="1 2">
    <name type="scientific">Plakobranchus ocellatus</name>
    <dbReference type="NCBI Taxonomy" id="259542"/>
    <lineage>
        <taxon>Eukaryota</taxon>
        <taxon>Metazoa</taxon>
        <taxon>Spiralia</taxon>
        <taxon>Lophotrochozoa</taxon>
        <taxon>Mollusca</taxon>
        <taxon>Gastropoda</taxon>
        <taxon>Heterobranchia</taxon>
        <taxon>Euthyneura</taxon>
        <taxon>Panpulmonata</taxon>
        <taxon>Sacoglossa</taxon>
        <taxon>Placobranchoidea</taxon>
        <taxon>Plakobranchidae</taxon>
        <taxon>Plakobranchus</taxon>
    </lineage>
</organism>
<evidence type="ECO:0000313" key="2">
    <source>
        <dbReference type="Proteomes" id="UP000735302"/>
    </source>
</evidence>
<comment type="caution">
    <text evidence="1">The sequence shown here is derived from an EMBL/GenBank/DDBJ whole genome shotgun (WGS) entry which is preliminary data.</text>
</comment>
<dbReference type="AlphaFoldDB" id="A0AAV4BHX0"/>
<gene>
    <name evidence="1" type="ORF">PoB_004943600</name>
</gene>
<dbReference type="Proteomes" id="UP000735302">
    <property type="component" value="Unassembled WGS sequence"/>
</dbReference>
<dbReference type="PANTHER" id="PTHR34487:SF1">
    <property type="entry name" value="ACYL-ACP THIOESTERASE"/>
    <property type="match status" value="1"/>
</dbReference>
<dbReference type="PANTHER" id="PTHR34487">
    <property type="entry name" value="ACYL-ACP THIOESTERASE"/>
    <property type="match status" value="1"/>
</dbReference>
<keyword evidence="2" id="KW-1185">Reference proteome</keyword>